<dbReference type="CDD" id="cd07012">
    <property type="entry name" value="PBP2_Bug_TTT"/>
    <property type="match status" value="1"/>
</dbReference>
<evidence type="ECO:0000256" key="2">
    <source>
        <dbReference type="SAM" id="SignalP"/>
    </source>
</evidence>
<sequence>MKQHWLAACAALAAGVSPAAAWEPTKAIEIVVPFSAGGASDQMARTMQGIIQKHNLASQPIIVVNKPAAGGAEGMLDIQKSAGDPHKLITTSSGIFMTPMATKLPLNWKDYTPVAMMAQDSFVLWVNAKAPYKNAGDLMAKAKTSTPPMKVGGTSSKREDNLIVFAMEKAGGVKFSYIPHTSGGQASTQLAGEHVEATTNNPAEDVANWRGGATRPLCVFSEKQMTYKEPVADGKSWADIPTCQSQGLDVTYQMLRGMFMPGKVTKEQQAYYVGLFKKVSEAPEWKDYLARSALVADYRDGDAFVAFLKADEEKHAKLMSEAGFMAK</sequence>
<dbReference type="Proteomes" id="UP000190130">
    <property type="component" value="Unassembled WGS sequence"/>
</dbReference>
<reference evidence="3 5" key="1">
    <citation type="submission" date="2015-10" db="EMBL/GenBank/DDBJ databases">
        <title>Draft genome of Bosea thiooxidans.</title>
        <authorList>
            <person name="Wang X."/>
        </authorList>
    </citation>
    <scope>NUCLEOTIDE SEQUENCE [LARGE SCALE GENOMIC DNA]</scope>
    <source>
        <strain evidence="3 5">CGMCC 9174</strain>
    </source>
</reference>
<keyword evidence="5" id="KW-1185">Reference proteome</keyword>
<keyword evidence="2" id="KW-0732">Signal</keyword>
<dbReference type="AlphaFoldDB" id="A0A0Q3I9I7"/>
<dbReference type="Pfam" id="PF03401">
    <property type="entry name" value="TctC"/>
    <property type="match status" value="1"/>
</dbReference>
<evidence type="ECO:0000313" key="6">
    <source>
        <dbReference type="Proteomes" id="UP000190130"/>
    </source>
</evidence>
<dbReference type="RefSeq" id="WP_055726867.1">
    <property type="nucleotide sequence ID" value="NZ_FUYX01000003.1"/>
</dbReference>
<comment type="similarity">
    <text evidence="1">Belongs to the UPF0065 (bug) family.</text>
</comment>
<dbReference type="Gene3D" id="3.40.190.10">
    <property type="entry name" value="Periplasmic binding protein-like II"/>
    <property type="match status" value="1"/>
</dbReference>
<feature type="signal peptide" evidence="2">
    <location>
        <begin position="1"/>
        <end position="21"/>
    </location>
</feature>
<dbReference type="OrthoDB" id="7246401at2"/>
<accession>A0A0Q3I9I7</accession>
<reference evidence="4 6" key="2">
    <citation type="submission" date="2017-02" db="EMBL/GenBank/DDBJ databases">
        <authorList>
            <person name="Peterson S.W."/>
        </authorList>
    </citation>
    <scope>NUCLEOTIDE SEQUENCE [LARGE SCALE GENOMIC DNA]</scope>
    <source>
        <strain evidence="4 6">DSM 9653</strain>
    </source>
</reference>
<dbReference type="EMBL" id="LMAR01000012">
    <property type="protein sequence ID" value="KQK31664.1"/>
    <property type="molecule type" value="Genomic_DNA"/>
</dbReference>
<evidence type="ECO:0000313" key="5">
    <source>
        <dbReference type="Proteomes" id="UP000051562"/>
    </source>
</evidence>
<gene>
    <name evidence="3" type="ORF">ARD30_01855</name>
    <name evidence="4" type="ORF">SAMN05660750_01443</name>
</gene>
<dbReference type="STRING" id="53254.SAMN05660750_01443"/>
<protein>
    <submittedName>
        <fullName evidence="3 4">Tricarboxylate transporter</fullName>
    </submittedName>
</protein>
<organism evidence="3 5">
    <name type="scientific">Bosea thiooxidans</name>
    <dbReference type="NCBI Taxonomy" id="53254"/>
    <lineage>
        <taxon>Bacteria</taxon>
        <taxon>Pseudomonadati</taxon>
        <taxon>Pseudomonadota</taxon>
        <taxon>Alphaproteobacteria</taxon>
        <taxon>Hyphomicrobiales</taxon>
        <taxon>Boseaceae</taxon>
        <taxon>Bosea</taxon>
    </lineage>
</organism>
<evidence type="ECO:0000313" key="3">
    <source>
        <dbReference type="EMBL" id="KQK31664.1"/>
    </source>
</evidence>
<evidence type="ECO:0000256" key="1">
    <source>
        <dbReference type="ARBA" id="ARBA00006987"/>
    </source>
</evidence>
<dbReference type="InterPro" id="IPR005064">
    <property type="entry name" value="BUG"/>
</dbReference>
<dbReference type="PIRSF" id="PIRSF017082">
    <property type="entry name" value="YflP"/>
    <property type="match status" value="1"/>
</dbReference>
<name>A0A0Q3I9I7_9HYPH</name>
<keyword evidence="4" id="KW-0675">Receptor</keyword>
<dbReference type="Proteomes" id="UP000051562">
    <property type="component" value="Unassembled WGS sequence"/>
</dbReference>
<feature type="chain" id="PRO_5014520409" evidence="2">
    <location>
        <begin position="22"/>
        <end position="327"/>
    </location>
</feature>
<evidence type="ECO:0000313" key="4">
    <source>
        <dbReference type="EMBL" id="SKB59350.1"/>
    </source>
</evidence>
<dbReference type="Gene3D" id="3.40.190.150">
    <property type="entry name" value="Bordetella uptake gene, domain 1"/>
    <property type="match status" value="1"/>
</dbReference>
<dbReference type="PANTHER" id="PTHR42928">
    <property type="entry name" value="TRICARBOXYLATE-BINDING PROTEIN"/>
    <property type="match status" value="1"/>
</dbReference>
<proteinExistence type="inferred from homology"/>
<dbReference type="PANTHER" id="PTHR42928:SF1">
    <property type="entry name" value="BLR4371 PROTEIN"/>
    <property type="match status" value="1"/>
</dbReference>
<dbReference type="EMBL" id="FUYX01000003">
    <property type="protein sequence ID" value="SKB59350.1"/>
    <property type="molecule type" value="Genomic_DNA"/>
</dbReference>
<dbReference type="InterPro" id="IPR042100">
    <property type="entry name" value="Bug_dom1"/>
</dbReference>